<protein>
    <submittedName>
        <fullName evidence="4">Uncharacterized protein</fullName>
    </submittedName>
</protein>
<keyword evidence="2" id="KW-0812">Transmembrane</keyword>
<evidence type="ECO:0000256" key="2">
    <source>
        <dbReference type="SAM" id="Phobius"/>
    </source>
</evidence>
<gene>
    <name evidence="4" type="ORF">GCM10022236_41470</name>
</gene>
<feature type="region of interest" description="Disordered" evidence="1">
    <location>
        <begin position="573"/>
        <end position="596"/>
    </location>
</feature>
<comment type="caution">
    <text evidence="4">The sequence shown here is derived from an EMBL/GenBank/DDBJ whole genome shotgun (WGS) entry which is preliminary data.</text>
</comment>
<evidence type="ECO:0000313" key="4">
    <source>
        <dbReference type="EMBL" id="GAA3634586.1"/>
    </source>
</evidence>
<keyword evidence="2" id="KW-1133">Transmembrane helix</keyword>
<feature type="transmembrane region" description="Helical" evidence="2">
    <location>
        <begin position="514"/>
        <end position="542"/>
    </location>
</feature>
<feature type="transmembrane region" description="Helical" evidence="2">
    <location>
        <begin position="461"/>
        <end position="494"/>
    </location>
</feature>
<evidence type="ECO:0000256" key="3">
    <source>
        <dbReference type="SAM" id="SignalP"/>
    </source>
</evidence>
<organism evidence="4 5">
    <name type="scientific">Microlunatus ginsengisoli</name>
    <dbReference type="NCBI Taxonomy" id="363863"/>
    <lineage>
        <taxon>Bacteria</taxon>
        <taxon>Bacillati</taxon>
        <taxon>Actinomycetota</taxon>
        <taxon>Actinomycetes</taxon>
        <taxon>Propionibacteriales</taxon>
        <taxon>Propionibacteriaceae</taxon>
        <taxon>Microlunatus</taxon>
    </lineage>
</organism>
<keyword evidence="3" id="KW-0732">Signal</keyword>
<proteinExistence type="predicted"/>
<reference evidence="5" key="1">
    <citation type="journal article" date="2019" name="Int. J. Syst. Evol. Microbiol.">
        <title>The Global Catalogue of Microorganisms (GCM) 10K type strain sequencing project: providing services to taxonomists for standard genome sequencing and annotation.</title>
        <authorList>
            <consortium name="The Broad Institute Genomics Platform"/>
            <consortium name="The Broad Institute Genome Sequencing Center for Infectious Disease"/>
            <person name="Wu L."/>
            <person name="Ma J."/>
        </authorList>
    </citation>
    <scope>NUCLEOTIDE SEQUENCE [LARGE SCALE GENOMIC DNA]</scope>
    <source>
        <strain evidence="5">JCM 16929</strain>
    </source>
</reference>
<feature type="transmembrane region" description="Helical" evidence="2">
    <location>
        <begin position="131"/>
        <end position="151"/>
    </location>
</feature>
<accession>A0ABP7AKK2</accession>
<feature type="transmembrane region" description="Helical" evidence="2">
    <location>
        <begin position="163"/>
        <end position="181"/>
    </location>
</feature>
<evidence type="ECO:0000313" key="5">
    <source>
        <dbReference type="Proteomes" id="UP001501490"/>
    </source>
</evidence>
<name>A0ABP7AKK2_9ACTN</name>
<feature type="signal peptide" evidence="3">
    <location>
        <begin position="1"/>
        <end position="28"/>
    </location>
</feature>
<evidence type="ECO:0000256" key="1">
    <source>
        <dbReference type="SAM" id="MobiDB-lite"/>
    </source>
</evidence>
<feature type="chain" id="PRO_5045751179" evidence="3">
    <location>
        <begin position="29"/>
        <end position="596"/>
    </location>
</feature>
<dbReference type="Proteomes" id="UP001501490">
    <property type="component" value="Unassembled WGS sequence"/>
</dbReference>
<dbReference type="EMBL" id="BAABAB010000036">
    <property type="protein sequence ID" value="GAA3634586.1"/>
    <property type="molecule type" value="Genomic_DNA"/>
</dbReference>
<keyword evidence="5" id="KW-1185">Reference proteome</keyword>
<sequence>MARIAALLAASVALAVGLLLAFPAAAEARPADAGADTLSVCEQLSFNGNTSSLPAMRWDDASTHLHSRLGGAVWDDVPQKLQRNGYTEQLLAIGNFFWSSAAGFTEKASRFCPLDTAGGVIDRAAGRVGTAIMESSVPPLAILLAVVGFLWRKRRNGGSPRQLFGTVVIVALMGMMVGGATRSTGGGLDGGDFTPGTLSPGWFVTRTDMITSALAAKPAQVLGAVELDDPAGGARDRLSCYAYTTAMKDQYKQLWGSGGPAGTKAASSVPLVISGMWEQSGMVAWRKAQFGGNSYGDYMSCRLLESFAGTPFAASPAAVPGPSESSIRAYMIRAGIPAAQLHAGALAWRPANDPVERDRQMIGWAACRAKDGDLNSGFAFSSPYFVDDSHRDDADALCGRFFTDPDWDGDEFDAPVDTADVIRQAGKDPAVVQFINVLHGKDSAGGPVAAFAYALSGVSVFAVFGLVSLAVIVAKLAALALMLTLFAAMTVALFTRDGLDRVFRFAKQYIGLSFYVFASSLVMAVLALITKVCMSIGGSLLAEGGLMATMWAGLSPLLALSCWLPCSRRPASPHRSHSREASPGVLRPAVPGRRPR</sequence>
<keyword evidence="2" id="KW-0472">Membrane</keyword>